<feature type="transmembrane region" description="Helical" evidence="1">
    <location>
        <begin position="49"/>
        <end position="67"/>
    </location>
</feature>
<proteinExistence type="predicted"/>
<keyword evidence="1" id="KW-1133">Transmembrane helix</keyword>
<gene>
    <name evidence="2" type="ORF">IMG5_111570</name>
</gene>
<evidence type="ECO:0000256" key="1">
    <source>
        <dbReference type="SAM" id="Phobius"/>
    </source>
</evidence>
<evidence type="ECO:0000313" key="2">
    <source>
        <dbReference type="EMBL" id="EGR31369.1"/>
    </source>
</evidence>
<dbReference type="EMBL" id="GL983876">
    <property type="protein sequence ID" value="EGR31369.1"/>
    <property type="molecule type" value="Genomic_DNA"/>
</dbReference>
<sequence length="98" mass="12700">LYKMLNIKCTYKLENNQEIKNKNQSHQFYQIYIFDFINQNINYFLLYKLYYIILYYIILYYIIQYYIYFNIKIVYILLLIFFNIFYLYYLLFFFYLLL</sequence>
<protein>
    <recommendedName>
        <fullName evidence="4">Transmembrane protein</fullName>
    </recommendedName>
</protein>
<evidence type="ECO:0008006" key="4">
    <source>
        <dbReference type="Google" id="ProtNLM"/>
    </source>
</evidence>
<dbReference type="RefSeq" id="XP_004034855.1">
    <property type="nucleotide sequence ID" value="XM_004034807.1"/>
</dbReference>
<feature type="transmembrane region" description="Helical" evidence="1">
    <location>
        <begin position="73"/>
        <end position="97"/>
    </location>
</feature>
<keyword evidence="1" id="KW-0472">Membrane</keyword>
<keyword evidence="3" id="KW-1185">Reference proteome</keyword>
<name>G0QTT6_ICHMU</name>
<dbReference type="Proteomes" id="UP000008983">
    <property type="component" value="Unassembled WGS sequence"/>
</dbReference>
<keyword evidence="1" id="KW-0812">Transmembrane</keyword>
<reference evidence="2 3" key="1">
    <citation type="submission" date="2011-07" db="EMBL/GenBank/DDBJ databases">
        <authorList>
            <person name="Coyne R."/>
            <person name="Brami D."/>
            <person name="Johnson J."/>
            <person name="Hostetler J."/>
            <person name="Hannick L."/>
            <person name="Clark T."/>
            <person name="Cassidy-Hanley D."/>
            <person name="Inman J."/>
        </authorList>
    </citation>
    <scope>NUCLEOTIDE SEQUENCE [LARGE SCALE GENOMIC DNA]</scope>
    <source>
        <strain evidence="2 3">G5</strain>
    </source>
</reference>
<dbReference type="InParanoid" id="G0QTT6"/>
<organism evidence="2 3">
    <name type="scientific">Ichthyophthirius multifiliis</name>
    <name type="common">White spot disease agent</name>
    <name type="synonym">Ich</name>
    <dbReference type="NCBI Taxonomy" id="5932"/>
    <lineage>
        <taxon>Eukaryota</taxon>
        <taxon>Sar</taxon>
        <taxon>Alveolata</taxon>
        <taxon>Ciliophora</taxon>
        <taxon>Intramacronucleata</taxon>
        <taxon>Oligohymenophorea</taxon>
        <taxon>Hymenostomatida</taxon>
        <taxon>Ophryoglenina</taxon>
        <taxon>Ichthyophthirius</taxon>
    </lineage>
</organism>
<dbReference type="GeneID" id="14907510"/>
<accession>G0QTT6</accession>
<dbReference type="AlphaFoldDB" id="G0QTT6"/>
<evidence type="ECO:0000313" key="3">
    <source>
        <dbReference type="Proteomes" id="UP000008983"/>
    </source>
</evidence>
<feature type="non-terminal residue" evidence="2">
    <location>
        <position position="98"/>
    </location>
</feature>
<feature type="non-terminal residue" evidence="2">
    <location>
        <position position="1"/>
    </location>
</feature>